<dbReference type="PROSITE" id="PS50960">
    <property type="entry name" value="HTH_PSQ"/>
    <property type="match status" value="1"/>
</dbReference>
<feature type="non-terminal residue" evidence="4">
    <location>
        <position position="100"/>
    </location>
</feature>
<dbReference type="Gene3D" id="1.10.10.60">
    <property type="entry name" value="Homeodomain-like"/>
    <property type="match status" value="1"/>
</dbReference>
<dbReference type="GO" id="GO:0005634">
    <property type="term" value="C:nucleus"/>
    <property type="evidence" value="ECO:0007669"/>
    <property type="project" value="UniProtKB-SubCell"/>
</dbReference>
<protein>
    <recommendedName>
        <fullName evidence="3">HTH psq-type domain-containing protein</fullName>
    </recommendedName>
</protein>
<evidence type="ECO:0000313" key="4">
    <source>
        <dbReference type="EMBL" id="JAS61825.1"/>
    </source>
</evidence>
<reference evidence="4" key="1">
    <citation type="submission" date="2015-11" db="EMBL/GenBank/DDBJ databases">
        <title>De novo transcriptome assembly of four potential Pierce s Disease insect vectors from Arizona vineyards.</title>
        <authorList>
            <person name="Tassone E.E."/>
        </authorList>
    </citation>
    <scope>NUCLEOTIDE SEQUENCE</scope>
</reference>
<sequence length="100" mass="11470">MASTNKPRVQYKILTFHEKVAVIREVEQGVMKKCDIAKKYGIASNTVSTFLKNRDKIMNSALSGKNRKRARDLENLEVDECMPKWFKQARDMNIPLSGPL</sequence>
<evidence type="ECO:0000256" key="1">
    <source>
        <dbReference type="ARBA" id="ARBA00004123"/>
    </source>
</evidence>
<feature type="DNA-binding region" description="H-T-H motif" evidence="2">
    <location>
        <begin position="33"/>
        <end position="53"/>
    </location>
</feature>
<evidence type="ECO:0000256" key="2">
    <source>
        <dbReference type="PROSITE-ProRule" id="PRU00320"/>
    </source>
</evidence>
<dbReference type="InterPro" id="IPR007889">
    <property type="entry name" value="HTH_Psq"/>
</dbReference>
<dbReference type="PANTHER" id="PTHR19303">
    <property type="entry name" value="TRANSPOSON"/>
    <property type="match status" value="1"/>
</dbReference>
<comment type="subcellular location">
    <subcellularLocation>
        <location evidence="1 2">Nucleus</location>
    </subcellularLocation>
</comment>
<keyword evidence="2" id="KW-0539">Nucleus</keyword>
<dbReference type="InterPro" id="IPR009057">
    <property type="entry name" value="Homeodomain-like_sf"/>
</dbReference>
<feature type="domain" description="HTH psq-type" evidence="3">
    <location>
        <begin position="1"/>
        <end position="57"/>
    </location>
</feature>
<dbReference type="EMBL" id="GECZ01007944">
    <property type="protein sequence ID" value="JAS61825.1"/>
    <property type="molecule type" value="Transcribed_RNA"/>
</dbReference>
<dbReference type="AlphaFoldDB" id="A0A1B6GHB6"/>
<dbReference type="Pfam" id="PF04218">
    <property type="entry name" value="CENP-B_N"/>
    <property type="match status" value="1"/>
</dbReference>
<dbReference type="InterPro" id="IPR050863">
    <property type="entry name" value="CenT-Element_Derived"/>
</dbReference>
<name>A0A1B6GHB6_9HEMI</name>
<dbReference type="GO" id="GO:0003677">
    <property type="term" value="F:DNA binding"/>
    <property type="evidence" value="ECO:0007669"/>
    <property type="project" value="UniProtKB-UniRule"/>
</dbReference>
<proteinExistence type="predicted"/>
<evidence type="ECO:0000259" key="3">
    <source>
        <dbReference type="PROSITE" id="PS50960"/>
    </source>
</evidence>
<gene>
    <name evidence="4" type="ORF">g.49520</name>
</gene>
<dbReference type="SUPFAM" id="SSF46689">
    <property type="entry name" value="Homeodomain-like"/>
    <property type="match status" value="1"/>
</dbReference>
<dbReference type="PANTHER" id="PTHR19303:SF73">
    <property type="entry name" value="PROTEIN PDC2"/>
    <property type="match status" value="1"/>
</dbReference>
<keyword evidence="2" id="KW-0238">DNA-binding</keyword>
<organism evidence="4">
    <name type="scientific">Cuerna arida</name>
    <dbReference type="NCBI Taxonomy" id="1464854"/>
    <lineage>
        <taxon>Eukaryota</taxon>
        <taxon>Metazoa</taxon>
        <taxon>Ecdysozoa</taxon>
        <taxon>Arthropoda</taxon>
        <taxon>Hexapoda</taxon>
        <taxon>Insecta</taxon>
        <taxon>Pterygota</taxon>
        <taxon>Neoptera</taxon>
        <taxon>Paraneoptera</taxon>
        <taxon>Hemiptera</taxon>
        <taxon>Auchenorrhyncha</taxon>
        <taxon>Membracoidea</taxon>
        <taxon>Cicadellidae</taxon>
        <taxon>Cicadellinae</taxon>
        <taxon>Proconiini</taxon>
        <taxon>Cuerna</taxon>
    </lineage>
</organism>
<accession>A0A1B6GHB6</accession>